<feature type="compositionally biased region" description="Polar residues" evidence="1">
    <location>
        <begin position="78"/>
        <end position="88"/>
    </location>
</feature>
<gene>
    <name evidence="2" type="primary">AVEN_91504_1</name>
    <name evidence="2" type="ORF">CEXT_574671</name>
</gene>
<sequence>MISPVWAYALVFIMKSAANIEGSYLITFTHTRTLWISASFVLKHKTNRSKNYGPYQSQPPRDYGDNGDNSEDSKDNSEPITSNDNQPPKGNYPIFGNYKGYDQYSNHGPSNYPVFAPNYKGFPFPSSGGSSASPDQMMGMMMALSNMNDATKPAESGFLTKLLSDPSTLASAAFIPLSIMAAAFVPVLMNYVMTNNAPQVVSTTANNKEARDFDVSVNLEMLMEQIASFGRAVENDRCMQMTICKVASGASKMPVPDYVKKAVAAIAVHLAKDNWMDNLRVRNLIDAIKQDCHTKRAMFFVTYQTVTDKVQCFTDNPQNTYSQFFQNITHWLLEWNQQCNYPIYLLLLNAKGRKTVMDAIVRK</sequence>
<name>A0AAV4P2N8_CAEEX</name>
<evidence type="ECO:0000313" key="3">
    <source>
        <dbReference type="Proteomes" id="UP001054945"/>
    </source>
</evidence>
<dbReference type="Proteomes" id="UP001054945">
    <property type="component" value="Unassembled WGS sequence"/>
</dbReference>
<dbReference type="EMBL" id="BPLR01004010">
    <property type="protein sequence ID" value="GIX91299.1"/>
    <property type="molecule type" value="Genomic_DNA"/>
</dbReference>
<evidence type="ECO:0000313" key="2">
    <source>
        <dbReference type="EMBL" id="GIX91299.1"/>
    </source>
</evidence>
<accession>A0AAV4P2N8</accession>
<evidence type="ECO:0000256" key="1">
    <source>
        <dbReference type="SAM" id="MobiDB-lite"/>
    </source>
</evidence>
<organism evidence="2 3">
    <name type="scientific">Caerostris extrusa</name>
    <name type="common">Bark spider</name>
    <name type="synonym">Caerostris bankana</name>
    <dbReference type="NCBI Taxonomy" id="172846"/>
    <lineage>
        <taxon>Eukaryota</taxon>
        <taxon>Metazoa</taxon>
        <taxon>Ecdysozoa</taxon>
        <taxon>Arthropoda</taxon>
        <taxon>Chelicerata</taxon>
        <taxon>Arachnida</taxon>
        <taxon>Araneae</taxon>
        <taxon>Araneomorphae</taxon>
        <taxon>Entelegynae</taxon>
        <taxon>Araneoidea</taxon>
        <taxon>Araneidae</taxon>
        <taxon>Caerostris</taxon>
    </lineage>
</organism>
<feature type="region of interest" description="Disordered" evidence="1">
    <location>
        <begin position="48"/>
        <end position="92"/>
    </location>
</feature>
<keyword evidence="3" id="KW-1185">Reference proteome</keyword>
<dbReference type="AlphaFoldDB" id="A0AAV4P2N8"/>
<comment type="caution">
    <text evidence="2">The sequence shown here is derived from an EMBL/GenBank/DDBJ whole genome shotgun (WGS) entry which is preliminary data.</text>
</comment>
<proteinExistence type="predicted"/>
<reference evidence="2 3" key="1">
    <citation type="submission" date="2021-06" db="EMBL/GenBank/DDBJ databases">
        <title>Caerostris extrusa draft genome.</title>
        <authorList>
            <person name="Kono N."/>
            <person name="Arakawa K."/>
        </authorList>
    </citation>
    <scope>NUCLEOTIDE SEQUENCE [LARGE SCALE GENOMIC DNA]</scope>
</reference>
<protein>
    <submittedName>
        <fullName evidence="2">Uncharacterized protein</fullName>
    </submittedName>
</protein>